<feature type="transmembrane region" description="Helical" evidence="1">
    <location>
        <begin position="53"/>
        <end position="71"/>
    </location>
</feature>
<accession>A0A1C7Z5L2</accession>
<gene>
    <name evidence="2" type="ORF">AFK24_09885</name>
</gene>
<sequence length="110" mass="11998">MVPALFYLAVFGVAIKVFILCALLVYLYFLIFHTGPTLLMTAGGLLMGFLKKIPDPVVAAVLLTAGIYYFFRWIRSPSSSPLSSDPLSSAQLKIEGPVAEKNEDESAKLN</sequence>
<proteinExistence type="predicted"/>
<feature type="transmembrane region" description="Helical" evidence="1">
    <location>
        <begin position="6"/>
        <end position="32"/>
    </location>
</feature>
<reference evidence="2 3" key="1">
    <citation type="submission" date="2015-07" db="EMBL/GenBank/DDBJ databases">
        <title>Draft genome sequence of a diazotrophic, plant growth-promoting rhizobacterium of the Pseudomonas syringae complex.</title>
        <authorList>
            <person name="Patten C.L."/>
            <person name="Jeong H."/>
        </authorList>
    </citation>
    <scope>NUCLEOTIDE SEQUENCE [LARGE SCALE GENOMIC DNA]</scope>
    <source>
        <strain evidence="2 3">GR12-2</strain>
    </source>
</reference>
<protein>
    <submittedName>
        <fullName evidence="2">Uncharacterized protein</fullName>
    </submittedName>
</protein>
<dbReference type="EMBL" id="LGSI01000037">
    <property type="protein sequence ID" value="OCR25093.1"/>
    <property type="molecule type" value="Genomic_DNA"/>
</dbReference>
<organism evidence="2 3">
    <name type="scientific">Pseudomonas syringae</name>
    <dbReference type="NCBI Taxonomy" id="317"/>
    <lineage>
        <taxon>Bacteria</taxon>
        <taxon>Pseudomonadati</taxon>
        <taxon>Pseudomonadota</taxon>
        <taxon>Gammaproteobacteria</taxon>
        <taxon>Pseudomonadales</taxon>
        <taxon>Pseudomonadaceae</taxon>
        <taxon>Pseudomonas</taxon>
    </lineage>
</organism>
<comment type="caution">
    <text evidence="2">The sequence shown here is derived from an EMBL/GenBank/DDBJ whole genome shotgun (WGS) entry which is preliminary data.</text>
</comment>
<evidence type="ECO:0000313" key="2">
    <source>
        <dbReference type="EMBL" id="OCR25093.1"/>
    </source>
</evidence>
<evidence type="ECO:0000256" key="1">
    <source>
        <dbReference type="SAM" id="Phobius"/>
    </source>
</evidence>
<keyword evidence="1" id="KW-0472">Membrane</keyword>
<keyword evidence="1" id="KW-1133">Transmembrane helix</keyword>
<name>A0A1C7Z5L2_PSESX</name>
<dbReference type="AlphaFoldDB" id="A0A1C7Z5L2"/>
<dbReference type="Proteomes" id="UP000093104">
    <property type="component" value="Unassembled WGS sequence"/>
</dbReference>
<evidence type="ECO:0000313" key="3">
    <source>
        <dbReference type="Proteomes" id="UP000093104"/>
    </source>
</evidence>
<keyword evidence="1" id="KW-0812">Transmembrane</keyword>